<sequence>MNARNNITASCLLLCALLLFASACQKMETGDQTAPAAPRKITVAQQGPADVIGTDNEALQKAADMLNTGDTLEIGPGVYTLENSVVIPVCGVVVRGVPGETILKKGPGVESKVVDAGDWGESDLVLAEPEKFHPGMGVSMLDDVNQWGYSVVVATVKRIDGDTVRLSERSINDLDYIDGNARLANSFPLLCAFGKRDITFEGITVDGNKEENATLLDGCRGGAFYLFDCRACTLRDCVARNYNGDGISFQITDSISVINCESSGHAGYGIHPGTGSSHSLVQDCKAHDNGRVGLFLCYRVRFGTFTGNLLENNSDYGISIGHKDSDNLFTDNTVRNNGFSGVYFRKDPVQVGGHRNVFRNNTILDNGDSRRGYGVYVEATNQDEVFENNQISETRSGNERTQQYGVYVTRGESSVKLADNTVQGNLKGEYLNENGTALK</sequence>
<evidence type="ECO:0000313" key="4">
    <source>
        <dbReference type="Proteomes" id="UP000179129"/>
    </source>
</evidence>
<gene>
    <name evidence="3" type="ORF">A3F83_07140</name>
</gene>
<dbReference type="InterPro" id="IPR006626">
    <property type="entry name" value="PbH1"/>
</dbReference>
<dbReference type="PROSITE" id="PS51257">
    <property type="entry name" value="PROKAR_LIPOPROTEIN"/>
    <property type="match status" value="1"/>
</dbReference>
<organism evidence="3 4">
    <name type="scientific">Candidatus Glassbacteria bacterium RIFCSPLOWO2_12_FULL_58_11</name>
    <dbReference type="NCBI Taxonomy" id="1817867"/>
    <lineage>
        <taxon>Bacteria</taxon>
        <taxon>Candidatus Glassiibacteriota</taxon>
    </lineage>
</organism>
<dbReference type="EMBL" id="MFIX01000245">
    <property type="protein sequence ID" value="OGG00709.1"/>
    <property type="molecule type" value="Genomic_DNA"/>
</dbReference>
<evidence type="ECO:0000259" key="2">
    <source>
        <dbReference type="Pfam" id="PF13229"/>
    </source>
</evidence>
<dbReference type="SUPFAM" id="SSF51126">
    <property type="entry name" value="Pectin lyase-like"/>
    <property type="match status" value="1"/>
</dbReference>
<protein>
    <recommendedName>
        <fullName evidence="2">Right handed beta helix domain-containing protein</fullName>
    </recommendedName>
</protein>
<feature type="chain" id="PRO_5009522497" description="Right handed beta helix domain-containing protein" evidence="1">
    <location>
        <begin position="27"/>
        <end position="439"/>
    </location>
</feature>
<dbReference type="Gene3D" id="2.160.20.10">
    <property type="entry name" value="Single-stranded right-handed beta-helix, Pectin lyase-like"/>
    <property type="match status" value="1"/>
</dbReference>
<evidence type="ECO:0000256" key="1">
    <source>
        <dbReference type="SAM" id="SignalP"/>
    </source>
</evidence>
<dbReference type="AlphaFoldDB" id="A0A1F5YKH1"/>
<name>A0A1F5YKH1_9BACT</name>
<dbReference type="Proteomes" id="UP000179129">
    <property type="component" value="Unassembled WGS sequence"/>
</dbReference>
<proteinExistence type="predicted"/>
<feature type="domain" description="Right handed beta helix" evidence="2">
    <location>
        <begin position="202"/>
        <end position="344"/>
    </location>
</feature>
<dbReference type="InterPro" id="IPR039448">
    <property type="entry name" value="Beta_helix"/>
</dbReference>
<accession>A0A1F5YKH1</accession>
<feature type="domain" description="Right handed beta helix" evidence="2">
    <location>
        <begin position="352"/>
        <end position="430"/>
    </location>
</feature>
<dbReference type="SMART" id="SM00710">
    <property type="entry name" value="PbH1"/>
    <property type="match status" value="8"/>
</dbReference>
<dbReference type="STRING" id="1817867.A3F83_07140"/>
<evidence type="ECO:0000313" key="3">
    <source>
        <dbReference type="EMBL" id="OGG00709.1"/>
    </source>
</evidence>
<reference evidence="3 4" key="1">
    <citation type="journal article" date="2016" name="Nat. Commun.">
        <title>Thousands of microbial genomes shed light on interconnected biogeochemical processes in an aquifer system.</title>
        <authorList>
            <person name="Anantharaman K."/>
            <person name="Brown C.T."/>
            <person name="Hug L.A."/>
            <person name="Sharon I."/>
            <person name="Castelle C.J."/>
            <person name="Probst A.J."/>
            <person name="Thomas B.C."/>
            <person name="Singh A."/>
            <person name="Wilkins M.J."/>
            <person name="Karaoz U."/>
            <person name="Brodie E.L."/>
            <person name="Williams K.H."/>
            <person name="Hubbard S.S."/>
            <person name="Banfield J.F."/>
        </authorList>
    </citation>
    <scope>NUCLEOTIDE SEQUENCE [LARGE SCALE GENOMIC DNA]</scope>
</reference>
<keyword evidence="1" id="KW-0732">Signal</keyword>
<dbReference type="InterPro" id="IPR011050">
    <property type="entry name" value="Pectin_lyase_fold/virulence"/>
</dbReference>
<dbReference type="Pfam" id="PF13229">
    <property type="entry name" value="Beta_helix"/>
    <property type="match status" value="2"/>
</dbReference>
<comment type="caution">
    <text evidence="3">The sequence shown here is derived from an EMBL/GenBank/DDBJ whole genome shotgun (WGS) entry which is preliminary data.</text>
</comment>
<dbReference type="InterPro" id="IPR012334">
    <property type="entry name" value="Pectin_lyas_fold"/>
</dbReference>
<feature type="signal peptide" evidence="1">
    <location>
        <begin position="1"/>
        <end position="26"/>
    </location>
</feature>